<reference evidence="6 7" key="1">
    <citation type="submission" date="2024-01" db="EMBL/GenBank/DDBJ databases">
        <title>Genome assemblies of Stephania.</title>
        <authorList>
            <person name="Yang L."/>
        </authorList>
    </citation>
    <scope>NUCLEOTIDE SEQUENCE [LARGE SCALE GENOMIC DNA]</scope>
    <source>
        <strain evidence="6">QJT</strain>
        <tissue evidence="6">Leaf</tissue>
    </source>
</reference>
<dbReference type="InterPro" id="IPR018202">
    <property type="entry name" value="Ser_caboxypep_ser_AS"/>
</dbReference>
<gene>
    <name evidence="6" type="ORF">Sjap_010803</name>
</gene>
<evidence type="ECO:0000313" key="7">
    <source>
        <dbReference type="Proteomes" id="UP001417504"/>
    </source>
</evidence>
<dbReference type="FunFam" id="3.40.50.1820:FF:000579">
    <property type="entry name" value="Carboxypeptidase"/>
    <property type="match status" value="1"/>
</dbReference>
<keyword evidence="7" id="KW-1185">Reference proteome</keyword>
<evidence type="ECO:0000256" key="5">
    <source>
        <dbReference type="RuleBase" id="RU361156"/>
    </source>
</evidence>
<dbReference type="InterPro" id="IPR029058">
    <property type="entry name" value="AB_hydrolase_fold"/>
</dbReference>
<keyword evidence="5" id="KW-0378">Hydrolase</keyword>
<dbReference type="GO" id="GO:0005773">
    <property type="term" value="C:vacuole"/>
    <property type="evidence" value="ECO:0007669"/>
    <property type="project" value="TreeGrafter"/>
</dbReference>
<keyword evidence="5" id="KW-0645">Protease</keyword>
<dbReference type="PANTHER" id="PTHR11802">
    <property type="entry name" value="SERINE PROTEASE FAMILY S10 SERINE CARBOXYPEPTIDASE"/>
    <property type="match status" value="1"/>
</dbReference>
<dbReference type="PROSITE" id="PS00560">
    <property type="entry name" value="CARBOXYPEPT_SER_HIS"/>
    <property type="match status" value="1"/>
</dbReference>
<dbReference type="AlphaFoldDB" id="A0AAP0P7H2"/>
<evidence type="ECO:0000313" key="6">
    <source>
        <dbReference type="EMBL" id="KAK9130316.1"/>
    </source>
</evidence>
<keyword evidence="3" id="KW-1015">Disulfide bond</keyword>
<dbReference type="GO" id="GO:0006508">
    <property type="term" value="P:proteolysis"/>
    <property type="evidence" value="ECO:0007669"/>
    <property type="project" value="UniProtKB-KW"/>
</dbReference>
<name>A0AAP0P7H2_9MAGN</name>
<dbReference type="Gene3D" id="6.10.250.940">
    <property type="match status" value="1"/>
</dbReference>
<evidence type="ECO:0000256" key="3">
    <source>
        <dbReference type="ARBA" id="ARBA00023157"/>
    </source>
</evidence>
<feature type="chain" id="PRO_5042672968" description="Carboxypeptidase" evidence="5">
    <location>
        <begin position="25"/>
        <end position="471"/>
    </location>
</feature>
<dbReference type="FunFam" id="3.40.50.11320:FF:000002">
    <property type="entry name" value="Carboxypeptidase"/>
    <property type="match status" value="1"/>
</dbReference>
<dbReference type="GO" id="GO:0004185">
    <property type="term" value="F:serine-type carboxypeptidase activity"/>
    <property type="evidence" value="ECO:0007669"/>
    <property type="project" value="UniProtKB-UniRule"/>
</dbReference>
<dbReference type="Pfam" id="PF00450">
    <property type="entry name" value="Peptidase_S10"/>
    <property type="match status" value="1"/>
</dbReference>
<dbReference type="EC" id="3.4.16.-" evidence="5"/>
<dbReference type="SUPFAM" id="SSF53474">
    <property type="entry name" value="alpha/beta-Hydrolases"/>
    <property type="match status" value="1"/>
</dbReference>
<evidence type="ECO:0000256" key="1">
    <source>
        <dbReference type="ARBA" id="ARBA00009431"/>
    </source>
</evidence>
<protein>
    <recommendedName>
        <fullName evidence="5">Carboxypeptidase</fullName>
        <ecNumber evidence="5">3.4.16.-</ecNumber>
    </recommendedName>
</protein>
<dbReference type="Proteomes" id="UP001417504">
    <property type="component" value="Unassembled WGS sequence"/>
</dbReference>
<keyword evidence="2 5" id="KW-0732">Signal</keyword>
<dbReference type="Gene3D" id="3.40.50.11320">
    <property type="match status" value="1"/>
</dbReference>
<evidence type="ECO:0000256" key="4">
    <source>
        <dbReference type="ARBA" id="ARBA00023180"/>
    </source>
</evidence>
<organism evidence="6 7">
    <name type="scientific">Stephania japonica</name>
    <dbReference type="NCBI Taxonomy" id="461633"/>
    <lineage>
        <taxon>Eukaryota</taxon>
        <taxon>Viridiplantae</taxon>
        <taxon>Streptophyta</taxon>
        <taxon>Embryophyta</taxon>
        <taxon>Tracheophyta</taxon>
        <taxon>Spermatophyta</taxon>
        <taxon>Magnoliopsida</taxon>
        <taxon>Ranunculales</taxon>
        <taxon>Menispermaceae</taxon>
        <taxon>Menispermoideae</taxon>
        <taxon>Cissampelideae</taxon>
        <taxon>Stephania</taxon>
    </lineage>
</organism>
<sequence length="471" mass="52471">MENGRWVFVVCLFFIFAELQRCSGFDLRSSSEERDVDRVNELPGQSFNVDFAHYSGYVTVSEGHGRSLFYWLIEATGNASSKPIVLWLNGGPGCSSIGNGEAMEIGPFQVNSDGKTLHLSNYSWNQVANLLFIDTPVGTGYSYSNDSSDVLNNGDERTAIDSLEFLLRWLERFPEYRGREFYITGESYAGCHYIPQLAQAIVKYQAATGDYSINLKGLMVGNGLTDDYLNHLGAFQYMWTNGLISDATFNLLNTFCLFESYQHISPHCQKIFDIATEELGNIDQYSVFTSSCINSAASSTKLLKRMKVGRIGEQYDPCTEDYTTIYFNLPEVQQALHANPAVAQSKWKACNDFVDKHWKDSATSVLPIYPCLIHLGLRIWMISGDTDSLAPVTSTRYTINALKLPIVAPWRAWYDHGQVGGWTQGYLGLNFVSVRGAGHDIPMYKPDLAFAVIKAFLSGSSLPGPSEHGDS</sequence>
<comment type="caution">
    <text evidence="6">The sequence shown here is derived from an EMBL/GenBank/DDBJ whole genome shotgun (WGS) entry which is preliminary data.</text>
</comment>
<dbReference type="PANTHER" id="PTHR11802:SF32">
    <property type="entry name" value="SERINE CARBOXYPEPTIDASE-LIKE 29"/>
    <property type="match status" value="1"/>
</dbReference>
<dbReference type="Gene3D" id="3.40.50.1820">
    <property type="entry name" value="alpha/beta hydrolase"/>
    <property type="match status" value="1"/>
</dbReference>
<keyword evidence="4" id="KW-0325">Glycoprotein</keyword>
<accession>A0AAP0P7H2</accession>
<dbReference type="PRINTS" id="PR00724">
    <property type="entry name" value="CRBOXYPTASEC"/>
</dbReference>
<keyword evidence="5" id="KW-0121">Carboxypeptidase</keyword>
<proteinExistence type="inferred from homology"/>
<dbReference type="InterPro" id="IPR033124">
    <property type="entry name" value="Ser_caboxypep_his_AS"/>
</dbReference>
<dbReference type="InterPro" id="IPR001563">
    <property type="entry name" value="Peptidase_S10"/>
</dbReference>
<feature type="signal peptide" evidence="5">
    <location>
        <begin position="1"/>
        <end position="24"/>
    </location>
</feature>
<evidence type="ECO:0000256" key="2">
    <source>
        <dbReference type="ARBA" id="ARBA00022729"/>
    </source>
</evidence>
<dbReference type="PROSITE" id="PS00131">
    <property type="entry name" value="CARBOXYPEPT_SER_SER"/>
    <property type="match status" value="1"/>
</dbReference>
<dbReference type="EMBL" id="JBBNAE010000004">
    <property type="protein sequence ID" value="KAK9130316.1"/>
    <property type="molecule type" value="Genomic_DNA"/>
</dbReference>
<comment type="similarity">
    <text evidence="1 5">Belongs to the peptidase S10 family.</text>
</comment>